<proteinExistence type="predicted"/>
<comment type="caution">
    <text evidence="1">The sequence shown here is derived from an EMBL/GenBank/DDBJ whole genome shotgun (WGS) entry which is preliminary data.</text>
</comment>
<keyword evidence="2" id="KW-1185">Reference proteome</keyword>
<dbReference type="AlphaFoldDB" id="A0A3A1R321"/>
<organism evidence="1 2">
    <name type="scientific">Bacillus salacetis</name>
    <dbReference type="NCBI Taxonomy" id="2315464"/>
    <lineage>
        <taxon>Bacteria</taxon>
        <taxon>Bacillati</taxon>
        <taxon>Bacillota</taxon>
        <taxon>Bacilli</taxon>
        <taxon>Bacillales</taxon>
        <taxon>Bacillaceae</taxon>
        <taxon>Bacillus</taxon>
    </lineage>
</organism>
<sequence length="99" mass="11952">MKRIQSILETGIGLLLGLLFIGSAYGPDDYRFGKTIRRLKKENWFKQLSDNGYYFEKIYHNPETREFLLQENIVERLKENEREREYFVSLIKESSRLDR</sequence>
<evidence type="ECO:0000313" key="2">
    <source>
        <dbReference type="Proteomes" id="UP000265801"/>
    </source>
</evidence>
<dbReference type="OrthoDB" id="2939554at2"/>
<dbReference type="RefSeq" id="WP_119546572.1">
    <property type="nucleotide sequence ID" value="NZ_QXIR01000010.1"/>
</dbReference>
<dbReference type="Proteomes" id="UP000265801">
    <property type="component" value="Unassembled WGS sequence"/>
</dbReference>
<protein>
    <submittedName>
        <fullName evidence="1">Uncharacterized protein</fullName>
    </submittedName>
</protein>
<name>A0A3A1R321_9BACI</name>
<reference evidence="1 2" key="1">
    <citation type="submission" date="2018-09" db="EMBL/GenBank/DDBJ databases">
        <title>Bacillus saliacetes sp. nov., isolated from Thai shrimp paste (Ka-pi).</title>
        <authorList>
            <person name="Daroonpunt R."/>
            <person name="Tanasupawat S."/>
            <person name="Yiamsombut S."/>
        </authorList>
    </citation>
    <scope>NUCLEOTIDE SEQUENCE [LARGE SCALE GENOMIC DNA]</scope>
    <source>
        <strain evidence="1 2">SKP7-4</strain>
    </source>
</reference>
<dbReference type="EMBL" id="QXIR01000010">
    <property type="protein sequence ID" value="RIW34634.1"/>
    <property type="molecule type" value="Genomic_DNA"/>
</dbReference>
<gene>
    <name evidence="1" type="ORF">D3H55_08960</name>
</gene>
<evidence type="ECO:0000313" key="1">
    <source>
        <dbReference type="EMBL" id="RIW34634.1"/>
    </source>
</evidence>
<accession>A0A3A1R321</accession>